<proteinExistence type="predicted"/>
<dbReference type="AlphaFoldDB" id="A0A7W7ZN47"/>
<feature type="signal peptide" evidence="1">
    <location>
        <begin position="1"/>
        <end position="20"/>
    </location>
</feature>
<reference evidence="2 3" key="1">
    <citation type="submission" date="2020-08" db="EMBL/GenBank/DDBJ databases">
        <title>Genomic Encyclopedia of Type Strains, Phase IV (KMG-V): Genome sequencing to study the core and pangenomes of soil and plant-associated prokaryotes.</title>
        <authorList>
            <person name="Whitman W."/>
        </authorList>
    </citation>
    <scope>NUCLEOTIDE SEQUENCE [LARGE SCALE GENOMIC DNA]</scope>
    <source>
        <strain evidence="2 3">X5P3</strain>
    </source>
</reference>
<evidence type="ECO:0000313" key="2">
    <source>
        <dbReference type="EMBL" id="MBB5063021.1"/>
    </source>
</evidence>
<name>A0A7W7ZN47_9BACT</name>
<dbReference type="Gene3D" id="2.60.120.10">
    <property type="entry name" value="Jelly Rolls"/>
    <property type="match status" value="1"/>
</dbReference>
<evidence type="ECO:0000256" key="1">
    <source>
        <dbReference type="SAM" id="SignalP"/>
    </source>
</evidence>
<keyword evidence="1" id="KW-0732">Signal</keyword>
<dbReference type="EMBL" id="JACHIO010000005">
    <property type="protein sequence ID" value="MBB5063021.1"/>
    <property type="molecule type" value="Genomic_DNA"/>
</dbReference>
<protein>
    <recommendedName>
        <fullName evidence="4">Cupin 2 conserved barrel domain protein</fullName>
    </recommendedName>
</protein>
<organism evidence="2 3">
    <name type="scientific">Granulicella mallensis</name>
    <dbReference type="NCBI Taxonomy" id="940614"/>
    <lineage>
        <taxon>Bacteria</taxon>
        <taxon>Pseudomonadati</taxon>
        <taxon>Acidobacteriota</taxon>
        <taxon>Terriglobia</taxon>
        <taxon>Terriglobales</taxon>
        <taxon>Acidobacteriaceae</taxon>
        <taxon>Granulicella</taxon>
    </lineage>
</organism>
<sequence length="227" mass="25509">MRRIAMMLLALMSVALCGRAQDPLKTLPKNYRLEFEDPWVRVIHAHYGAGEHVPQHDHPKTPTLYVYLSDAGPVKFIHTGDDDFSITRQPVHTGQLRLNAGREETHKVESLSKTPSDFLRVEFKTLPLHLDSLHARSPAAGEAFWHAAQPEKVEFEDTHIRIVRQGVQPGKSALLHSEAKHMVWLAIRVDDAQCAGKTAHAGESWDAAKLNVQAGAKRVEFLRVELK</sequence>
<gene>
    <name evidence="2" type="ORF">HDF15_001361</name>
</gene>
<feature type="chain" id="PRO_5031506638" description="Cupin 2 conserved barrel domain protein" evidence="1">
    <location>
        <begin position="21"/>
        <end position="227"/>
    </location>
</feature>
<evidence type="ECO:0000313" key="3">
    <source>
        <dbReference type="Proteomes" id="UP000584867"/>
    </source>
</evidence>
<evidence type="ECO:0008006" key="4">
    <source>
        <dbReference type="Google" id="ProtNLM"/>
    </source>
</evidence>
<dbReference type="Proteomes" id="UP000584867">
    <property type="component" value="Unassembled WGS sequence"/>
</dbReference>
<dbReference type="InterPro" id="IPR014710">
    <property type="entry name" value="RmlC-like_jellyroll"/>
</dbReference>
<dbReference type="RefSeq" id="WP_184253890.1">
    <property type="nucleotide sequence ID" value="NZ_JACHIO010000005.1"/>
</dbReference>
<comment type="caution">
    <text evidence="2">The sequence shown here is derived from an EMBL/GenBank/DDBJ whole genome shotgun (WGS) entry which is preliminary data.</text>
</comment>
<accession>A0A7W7ZN47</accession>